<dbReference type="Proteomes" id="UP000065797">
    <property type="component" value="Unassembled WGS sequence"/>
</dbReference>
<dbReference type="RefSeq" id="WP_060751300.1">
    <property type="nucleotide sequence ID" value="NZ_LRPH01000078.1"/>
</dbReference>
<protein>
    <recommendedName>
        <fullName evidence="4">Lipoprotein</fullName>
    </recommendedName>
</protein>
<dbReference type="EMBL" id="LRPH01000078">
    <property type="protein sequence ID" value="KWU57248.1"/>
    <property type="molecule type" value="Genomic_DNA"/>
</dbReference>
<evidence type="ECO:0008006" key="4">
    <source>
        <dbReference type="Google" id="ProtNLM"/>
    </source>
</evidence>
<proteinExistence type="predicted"/>
<keyword evidence="1" id="KW-0732">Signal</keyword>
<accession>A0A109FZ09</accession>
<feature type="signal peptide" evidence="1">
    <location>
        <begin position="1"/>
        <end position="21"/>
    </location>
</feature>
<name>A0A109FZ09_BACMY</name>
<evidence type="ECO:0000313" key="3">
    <source>
        <dbReference type="Proteomes" id="UP000065797"/>
    </source>
</evidence>
<comment type="caution">
    <text evidence="2">The sequence shown here is derived from an EMBL/GenBank/DDBJ whole genome shotgun (WGS) entry which is preliminary data.</text>
</comment>
<dbReference type="PROSITE" id="PS51257">
    <property type="entry name" value="PROKAR_LIPOPROTEIN"/>
    <property type="match status" value="1"/>
</dbReference>
<evidence type="ECO:0000256" key="1">
    <source>
        <dbReference type="SAM" id="SignalP"/>
    </source>
</evidence>
<feature type="chain" id="PRO_5038500555" description="Lipoprotein" evidence="1">
    <location>
        <begin position="22"/>
        <end position="235"/>
    </location>
</feature>
<reference evidence="2 3" key="1">
    <citation type="submission" date="2016-01" db="EMBL/GenBank/DDBJ databases">
        <authorList>
            <person name="McClelland M."/>
            <person name="Jain A."/>
            <person name="Saraogi P."/>
            <person name="Mendelson R."/>
            <person name="Westerman R."/>
            <person name="SanMiguel P."/>
            <person name="Csonka L."/>
        </authorList>
    </citation>
    <scope>NUCLEOTIDE SEQUENCE [LARGE SCALE GENOMIC DNA]</scope>
    <source>
        <strain evidence="2 3">PE8-15</strain>
    </source>
</reference>
<organism evidence="2 3">
    <name type="scientific">Bacillus mycoides</name>
    <dbReference type="NCBI Taxonomy" id="1405"/>
    <lineage>
        <taxon>Bacteria</taxon>
        <taxon>Bacillati</taxon>
        <taxon>Bacillota</taxon>
        <taxon>Bacilli</taxon>
        <taxon>Bacillales</taxon>
        <taxon>Bacillaceae</taxon>
        <taxon>Bacillus</taxon>
        <taxon>Bacillus cereus group</taxon>
    </lineage>
</organism>
<evidence type="ECO:0000313" key="2">
    <source>
        <dbReference type="EMBL" id="KWU57248.1"/>
    </source>
</evidence>
<dbReference type="AlphaFoldDB" id="A0A109FZ09"/>
<sequence>MKYKKLVYILFISLFIVGCQSEVSKANSVEEYIPPHLMNAEVTADIMTIEMDRDTLKKVEVITKKMSDHVKNDKEWYVNYISGHIDKQVKPYHPNFGITEEEYNFFRNAVENSSLSNTSDGKLQFKQKSNHEIEIVSSKNLELFRNIVIDTEKNIVKTSFGECQYVGEEKTSLEQKITGPWHGKQWMLKEQNLIYIFSLGKLEGEDKTIIDISVKGIHEGKLISKEEVIEFRSIS</sequence>
<gene>
    <name evidence="2" type="ORF">AWW70_21700</name>
</gene>